<dbReference type="RefSeq" id="WP_226541559.1">
    <property type="nucleotide sequence ID" value="NZ_CP129013.1"/>
</dbReference>
<protein>
    <submittedName>
        <fullName evidence="2">Uncharacterized protein</fullName>
    </submittedName>
</protein>
<keyword evidence="1" id="KW-1133">Transmembrane helix</keyword>
<proteinExistence type="predicted"/>
<keyword evidence="1" id="KW-0472">Membrane</keyword>
<gene>
    <name evidence="2" type="ORF">LC087_11205</name>
</gene>
<keyword evidence="3" id="KW-1185">Reference proteome</keyword>
<accession>A0ABY9JUY2</accession>
<keyword evidence="1" id="KW-0812">Transmembrane</keyword>
<sequence>MSGVGDFSTVAGAAVTVTILVAIIIVLLVIACGLFIIQMSNNAFNCFEKH</sequence>
<evidence type="ECO:0000256" key="1">
    <source>
        <dbReference type="SAM" id="Phobius"/>
    </source>
</evidence>
<reference evidence="2 3" key="1">
    <citation type="submission" date="2023-06" db="EMBL/GenBank/DDBJ databases">
        <title>Five Gram-positive bacteria isolated from mangrove sediments in Shenzhen, Guangdong, China.</title>
        <authorList>
            <person name="Yu S."/>
            <person name="Zheng W."/>
            <person name="Huang Y."/>
        </authorList>
    </citation>
    <scope>NUCLEOTIDE SEQUENCE [LARGE SCALE GENOMIC DNA]</scope>
    <source>
        <strain evidence="2 3">SaN35-3</strain>
    </source>
</reference>
<feature type="transmembrane region" description="Helical" evidence="1">
    <location>
        <begin position="12"/>
        <end position="37"/>
    </location>
</feature>
<organism evidence="2 3">
    <name type="scientific">Bacillus carboniphilus</name>
    <dbReference type="NCBI Taxonomy" id="86663"/>
    <lineage>
        <taxon>Bacteria</taxon>
        <taxon>Bacillati</taxon>
        <taxon>Bacillota</taxon>
        <taxon>Bacilli</taxon>
        <taxon>Bacillales</taxon>
        <taxon>Bacillaceae</taxon>
        <taxon>Bacillus</taxon>
    </lineage>
</organism>
<dbReference type="Proteomes" id="UP001197974">
    <property type="component" value="Chromosome"/>
</dbReference>
<name>A0ABY9JUY2_9BACI</name>
<dbReference type="EMBL" id="CP129013">
    <property type="protein sequence ID" value="WLR41465.1"/>
    <property type="molecule type" value="Genomic_DNA"/>
</dbReference>
<evidence type="ECO:0000313" key="2">
    <source>
        <dbReference type="EMBL" id="WLR41465.1"/>
    </source>
</evidence>
<evidence type="ECO:0000313" key="3">
    <source>
        <dbReference type="Proteomes" id="UP001197974"/>
    </source>
</evidence>